<organism evidence="3 4">
    <name type="scientific">Stylosanthes scabra</name>
    <dbReference type="NCBI Taxonomy" id="79078"/>
    <lineage>
        <taxon>Eukaryota</taxon>
        <taxon>Viridiplantae</taxon>
        <taxon>Streptophyta</taxon>
        <taxon>Embryophyta</taxon>
        <taxon>Tracheophyta</taxon>
        <taxon>Spermatophyta</taxon>
        <taxon>Magnoliopsida</taxon>
        <taxon>eudicotyledons</taxon>
        <taxon>Gunneridae</taxon>
        <taxon>Pentapetalae</taxon>
        <taxon>rosids</taxon>
        <taxon>fabids</taxon>
        <taxon>Fabales</taxon>
        <taxon>Fabaceae</taxon>
        <taxon>Papilionoideae</taxon>
        <taxon>50 kb inversion clade</taxon>
        <taxon>dalbergioids sensu lato</taxon>
        <taxon>Dalbergieae</taxon>
        <taxon>Pterocarpus clade</taxon>
        <taxon>Stylosanthes</taxon>
    </lineage>
</organism>
<dbReference type="InterPro" id="IPR012677">
    <property type="entry name" value="Nucleotide-bd_a/b_plait_sf"/>
</dbReference>
<keyword evidence="4" id="KW-1185">Reference proteome</keyword>
<dbReference type="InterPro" id="IPR035979">
    <property type="entry name" value="RBD_domain_sf"/>
</dbReference>
<name>A0ABU6Z0M5_9FABA</name>
<dbReference type="Gene3D" id="3.30.70.330">
    <property type="match status" value="1"/>
</dbReference>
<comment type="caution">
    <text evidence="3">The sequence shown here is derived from an EMBL/GenBank/DDBJ whole genome shotgun (WGS) entry which is preliminary data.</text>
</comment>
<feature type="region of interest" description="Disordered" evidence="1">
    <location>
        <begin position="344"/>
        <end position="363"/>
    </location>
</feature>
<feature type="transmembrane region" description="Helical" evidence="2">
    <location>
        <begin position="38"/>
        <end position="56"/>
    </location>
</feature>
<evidence type="ECO:0000313" key="3">
    <source>
        <dbReference type="EMBL" id="MED6215769.1"/>
    </source>
</evidence>
<evidence type="ECO:0000313" key="4">
    <source>
        <dbReference type="Proteomes" id="UP001341840"/>
    </source>
</evidence>
<evidence type="ECO:0008006" key="5">
    <source>
        <dbReference type="Google" id="ProtNLM"/>
    </source>
</evidence>
<dbReference type="SUPFAM" id="SSF54928">
    <property type="entry name" value="RNA-binding domain, RBD"/>
    <property type="match status" value="1"/>
</dbReference>
<sequence length="363" mass="41336">MNMTPYYSKITIVTTDCTQVPSVTAYLSVVWVSPEVDLVVAVLFSVTAAAAGKPFIRTHASLLQNRSVDQIISYMRLILITLASSLIFAFVRFDFKNHAVRAIQTFNGSRLDGKIISVFEAKYGRGRKHVLIEKPQHVLKGSGKNHNLKTNNVVASKEVKPTGSFKMVLTFDYVENKFEALNSSWLLNYFGEVRDWTENEANRSRIAWIEMYGMPLQAWSTENFNRIAEAWGTILSLDDNSIMGDSYNSVRAIVDTKWLSPINDTVHLVLNETSYDVFVREISMTVDEIQVNRIGKTRMFDAGRQHNDIQEEEICNKQENSVSTRCLFDDRCSDEVIKETQMRLHGDPTEEAFQDTDKDMNLS</sequence>
<accession>A0ABU6Z0M5</accession>
<keyword evidence="2" id="KW-1133">Transmembrane helix</keyword>
<dbReference type="Proteomes" id="UP001341840">
    <property type="component" value="Unassembled WGS sequence"/>
</dbReference>
<keyword evidence="2" id="KW-0472">Membrane</keyword>
<feature type="transmembrane region" description="Helical" evidence="2">
    <location>
        <begin position="77"/>
        <end position="95"/>
    </location>
</feature>
<evidence type="ECO:0000256" key="2">
    <source>
        <dbReference type="SAM" id="Phobius"/>
    </source>
</evidence>
<dbReference type="EMBL" id="JASCZI010271863">
    <property type="protein sequence ID" value="MED6215769.1"/>
    <property type="molecule type" value="Genomic_DNA"/>
</dbReference>
<protein>
    <recommendedName>
        <fullName evidence="5">DUF4283 domain-containing protein</fullName>
    </recommendedName>
</protein>
<evidence type="ECO:0000256" key="1">
    <source>
        <dbReference type="SAM" id="MobiDB-lite"/>
    </source>
</evidence>
<proteinExistence type="predicted"/>
<dbReference type="CDD" id="cd00590">
    <property type="entry name" value="RRM_SF"/>
    <property type="match status" value="1"/>
</dbReference>
<gene>
    <name evidence="3" type="ORF">PIB30_001390</name>
</gene>
<reference evidence="3 4" key="1">
    <citation type="journal article" date="2023" name="Plants (Basel)">
        <title>Bridging the Gap: Combining Genomics and Transcriptomics Approaches to Understand Stylosanthes scabra, an Orphan Legume from the Brazilian Caatinga.</title>
        <authorList>
            <person name="Ferreira-Neto J.R.C."/>
            <person name="da Silva M.D."/>
            <person name="Binneck E."/>
            <person name="de Melo N.F."/>
            <person name="da Silva R.H."/>
            <person name="de Melo A.L.T.M."/>
            <person name="Pandolfi V."/>
            <person name="Bustamante F.O."/>
            <person name="Brasileiro-Vidal A.C."/>
            <person name="Benko-Iseppon A.M."/>
        </authorList>
    </citation>
    <scope>NUCLEOTIDE SEQUENCE [LARGE SCALE GENOMIC DNA]</scope>
    <source>
        <tissue evidence="3">Leaves</tissue>
    </source>
</reference>
<keyword evidence="2" id="KW-0812">Transmembrane</keyword>